<accession>A0ACC0VSQ4</accession>
<dbReference type="Proteomes" id="UP001163321">
    <property type="component" value="Chromosome 7"/>
</dbReference>
<organism evidence="1 2">
    <name type="scientific">Peronosclerospora sorghi</name>
    <dbReference type="NCBI Taxonomy" id="230839"/>
    <lineage>
        <taxon>Eukaryota</taxon>
        <taxon>Sar</taxon>
        <taxon>Stramenopiles</taxon>
        <taxon>Oomycota</taxon>
        <taxon>Peronosporomycetes</taxon>
        <taxon>Peronosporales</taxon>
        <taxon>Peronosporaceae</taxon>
        <taxon>Peronosclerospora</taxon>
    </lineage>
</organism>
<name>A0ACC0VSQ4_9STRA</name>
<sequence length="260" mass="29505">MRVERRAVCIFQTLFESHSKNFRQHQETVDCHQDGTRQCLGTCIVLMYWCTPLSVMRGTYQSRFGINILLCIPTFLLWFRSMRHNGYIHLAGSEVAREAITQRFGSRRAPLTIDDVAEHGDNILLPKPGFPLYEALCKSHQVECRFYNLMWKIDLNQMQSLVDDRTKAILINNPSNPCGSVYSSLNWKWTQRLVQNALVAYLRRARGAPAPVTSARHSVRLQRAPVDPLGIARGHLALKTCTLRRESGDSVALEGSSTSS</sequence>
<evidence type="ECO:0000313" key="2">
    <source>
        <dbReference type="Proteomes" id="UP001163321"/>
    </source>
</evidence>
<gene>
    <name evidence="1" type="ORF">PsorP6_014847</name>
</gene>
<comment type="caution">
    <text evidence="1">The sequence shown here is derived from an EMBL/GenBank/DDBJ whole genome shotgun (WGS) entry which is preliminary data.</text>
</comment>
<keyword evidence="2" id="KW-1185">Reference proteome</keyword>
<proteinExistence type="predicted"/>
<protein>
    <submittedName>
        <fullName evidence="1">Uncharacterized protein</fullName>
    </submittedName>
</protein>
<dbReference type="EMBL" id="CM047586">
    <property type="protein sequence ID" value="KAI9909595.1"/>
    <property type="molecule type" value="Genomic_DNA"/>
</dbReference>
<evidence type="ECO:0000313" key="1">
    <source>
        <dbReference type="EMBL" id="KAI9909595.1"/>
    </source>
</evidence>
<reference evidence="1 2" key="1">
    <citation type="journal article" date="2022" name="bioRxiv">
        <title>The genome of the oomycete Peronosclerospora sorghi, a cosmopolitan pathogen of maize and sorghum, is inflated with dispersed pseudogenes.</title>
        <authorList>
            <person name="Fletcher K."/>
            <person name="Martin F."/>
            <person name="Isakeit T."/>
            <person name="Cavanaugh K."/>
            <person name="Magill C."/>
            <person name="Michelmore R."/>
        </authorList>
    </citation>
    <scope>NUCLEOTIDE SEQUENCE [LARGE SCALE GENOMIC DNA]</scope>
    <source>
        <strain evidence="1">P6</strain>
    </source>
</reference>